<dbReference type="AlphaFoldDB" id="A0A0K6H8W1"/>
<sequence>MKALHTKSAASRASIIIDAEFREVVPVAQRMRLDRTKAVILAASFTASAICVAAAFNLLTGPAAVVALFAIAGTLKLHELLKGGRHA</sequence>
<keyword evidence="1" id="KW-0472">Membrane</keyword>
<keyword evidence="1" id="KW-0812">Transmembrane</keyword>
<keyword evidence="3" id="KW-1185">Reference proteome</keyword>
<protein>
    <submittedName>
        <fullName evidence="2">Uncharacterized protein</fullName>
    </submittedName>
</protein>
<dbReference type="RefSeq" id="WP_055434575.1">
    <property type="nucleotide sequence ID" value="NZ_CYHA01000014.1"/>
</dbReference>
<feature type="transmembrane region" description="Helical" evidence="1">
    <location>
        <begin position="38"/>
        <end position="56"/>
    </location>
</feature>
<evidence type="ECO:0000313" key="3">
    <source>
        <dbReference type="Proteomes" id="UP000243535"/>
    </source>
</evidence>
<reference evidence="3" key="1">
    <citation type="submission" date="2015-08" db="EMBL/GenBank/DDBJ databases">
        <authorList>
            <person name="Varghese N."/>
        </authorList>
    </citation>
    <scope>NUCLEOTIDE SEQUENCE [LARGE SCALE GENOMIC DNA]</scope>
    <source>
        <strain evidence="3">DSM 17901</strain>
    </source>
</reference>
<accession>A0A0K6H8W1</accession>
<evidence type="ECO:0000256" key="1">
    <source>
        <dbReference type="SAM" id="Phobius"/>
    </source>
</evidence>
<organism evidence="2 3">
    <name type="scientific">Gulbenkiania indica</name>
    <dbReference type="NCBI Taxonomy" id="375574"/>
    <lineage>
        <taxon>Bacteria</taxon>
        <taxon>Pseudomonadati</taxon>
        <taxon>Pseudomonadota</taxon>
        <taxon>Betaproteobacteria</taxon>
        <taxon>Neisseriales</taxon>
        <taxon>Chromobacteriaceae</taxon>
        <taxon>Gulbenkiania</taxon>
    </lineage>
</organism>
<dbReference type="Proteomes" id="UP000243535">
    <property type="component" value="Unassembled WGS sequence"/>
</dbReference>
<keyword evidence="1" id="KW-1133">Transmembrane helix</keyword>
<dbReference type="STRING" id="375574.GCA_001418035_02729"/>
<gene>
    <name evidence="2" type="ORF">Ga0061063_0152</name>
</gene>
<name>A0A0K6H8W1_9NEIS</name>
<evidence type="ECO:0000313" key="2">
    <source>
        <dbReference type="EMBL" id="CUA87417.1"/>
    </source>
</evidence>
<dbReference type="EMBL" id="CYHA01000014">
    <property type="protein sequence ID" value="CUA87417.1"/>
    <property type="molecule type" value="Genomic_DNA"/>
</dbReference>
<proteinExistence type="predicted"/>